<feature type="compositionally biased region" description="Acidic residues" evidence="3">
    <location>
        <begin position="154"/>
        <end position="184"/>
    </location>
</feature>
<sequence>MVTALFASAARARTIALPSFDGNRRHERSSIAVAELDALKRSVDQLRETLGEAVVRPDDRQHNAFTYEIDQQVDNDFWPQTEHSRQHPLRHGQKDHWKRRQFDSPESVQNSATTTFAPFEGIMNIKAGIRTITAATADDSFIPAPSRRSGDSNDAGDGDVDDAAEEAPVDDDADVEQSAEDDSPSADKLSHRARHRHHNRNNRRRRKGCPTNKHGRKQIMCPSKSSRNYDVCIIADQLCDGIEHCPEGEDEHPTNCLFYKTTKEHLKQVYNTVVALADHVVKSEDRREDLHSVMVLLVIRAQSSSSVRGGLAGVLLCNATTRRQKLGVAHKPAREECALNSITGSNRNFGRRPGRSNRIDDRPTFLISSVRPTRCD</sequence>
<feature type="compositionally biased region" description="Basic and acidic residues" evidence="3">
    <location>
        <begin position="92"/>
        <end position="103"/>
    </location>
</feature>
<organism evidence="4 5">
    <name type="scientific">Plectus sambesii</name>
    <dbReference type="NCBI Taxonomy" id="2011161"/>
    <lineage>
        <taxon>Eukaryota</taxon>
        <taxon>Metazoa</taxon>
        <taxon>Ecdysozoa</taxon>
        <taxon>Nematoda</taxon>
        <taxon>Chromadorea</taxon>
        <taxon>Plectida</taxon>
        <taxon>Plectina</taxon>
        <taxon>Plectoidea</taxon>
        <taxon>Plectidae</taxon>
        <taxon>Plectus</taxon>
    </lineage>
</organism>
<dbReference type="InterPro" id="IPR036055">
    <property type="entry name" value="LDL_receptor-like_sf"/>
</dbReference>
<dbReference type="InterPro" id="IPR002172">
    <property type="entry name" value="LDrepeatLR_classA_rpt"/>
</dbReference>
<dbReference type="WBParaSite" id="PSAMB.scaffold285size59135.g4313.t1">
    <property type="protein sequence ID" value="PSAMB.scaffold285size59135.g4313.t1"/>
    <property type="gene ID" value="PSAMB.scaffold285size59135.g4313"/>
</dbReference>
<evidence type="ECO:0000313" key="4">
    <source>
        <dbReference type="Proteomes" id="UP000887566"/>
    </source>
</evidence>
<evidence type="ECO:0000313" key="5">
    <source>
        <dbReference type="WBParaSite" id="PSAMB.scaffold285size59135.g4313.t1"/>
    </source>
</evidence>
<dbReference type="PROSITE" id="PS50068">
    <property type="entry name" value="LDLRA_2"/>
    <property type="match status" value="1"/>
</dbReference>
<dbReference type="PANTHER" id="PTHR21105">
    <property type="entry name" value="GH16255P"/>
    <property type="match status" value="1"/>
</dbReference>
<dbReference type="GO" id="GO:0043195">
    <property type="term" value="C:terminal bouton"/>
    <property type="evidence" value="ECO:0007669"/>
    <property type="project" value="TreeGrafter"/>
</dbReference>
<dbReference type="GO" id="GO:0030297">
    <property type="term" value="F:transmembrane receptor protein tyrosine kinase activator activity"/>
    <property type="evidence" value="ECO:0007669"/>
    <property type="project" value="TreeGrafter"/>
</dbReference>
<accession>A0A914W016</accession>
<evidence type="ECO:0000256" key="1">
    <source>
        <dbReference type="ARBA" id="ARBA00023157"/>
    </source>
</evidence>
<dbReference type="GO" id="GO:0043410">
    <property type="term" value="P:positive regulation of MAPK cascade"/>
    <property type="evidence" value="ECO:0007669"/>
    <property type="project" value="TreeGrafter"/>
</dbReference>
<protein>
    <submittedName>
        <fullName evidence="5">Uncharacterized protein</fullName>
    </submittedName>
</protein>
<keyword evidence="1" id="KW-1015">Disulfide bond</keyword>
<dbReference type="AlphaFoldDB" id="A0A914W016"/>
<proteinExistence type="predicted"/>
<dbReference type="Gene3D" id="4.10.400.10">
    <property type="entry name" value="Low-density Lipoprotein Receptor"/>
    <property type="match status" value="1"/>
</dbReference>
<feature type="region of interest" description="Disordered" evidence="3">
    <location>
        <begin position="140"/>
        <end position="221"/>
    </location>
</feature>
<evidence type="ECO:0000256" key="3">
    <source>
        <dbReference type="SAM" id="MobiDB-lite"/>
    </source>
</evidence>
<evidence type="ECO:0000256" key="2">
    <source>
        <dbReference type="PROSITE-ProRule" id="PRU00124"/>
    </source>
</evidence>
<dbReference type="PANTHER" id="PTHR21105:SF0">
    <property type="entry name" value="GH16255P"/>
    <property type="match status" value="1"/>
</dbReference>
<dbReference type="SMART" id="SM00192">
    <property type="entry name" value="LDLa"/>
    <property type="match status" value="1"/>
</dbReference>
<keyword evidence="4" id="KW-1185">Reference proteome</keyword>
<dbReference type="Proteomes" id="UP000887566">
    <property type="component" value="Unplaced"/>
</dbReference>
<dbReference type="SUPFAM" id="SSF57424">
    <property type="entry name" value="LDL receptor-like module"/>
    <property type="match status" value="1"/>
</dbReference>
<comment type="caution">
    <text evidence="2">Lacks conserved residue(s) required for the propagation of feature annotation.</text>
</comment>
<feature type="region of interest" description="Disordered" evidence="3">
    <location>
        <begin position="81"/>
        <end position="112"/>
    </location>
</feature>
<name>A0A914W016_9BILA</name>
<reference evidence="5" key="1">
    <citation type="submission" date="2022-11" db="UniProtKB">
        <authorList>
            <consortium name="WormBaseParasite"/>
        </authorList>
    </citation>
    <scope>IDENTIFICATION</scope>
</reference>
<dbReference type="CDD" id="cd00112">
    <property type="entry name" value="LDLa"/>
    <property type="match status" value="1"/>
</dbReference>
<feature type="compositionally biased region" description="Basic residues" evidence="3">
    <location>
        <begin position="191"/>
        <end position="217"/>
    </location>
</feature>